<dbReference type="HOGENOM" id="CLU_2328649_0_0_3"/>
<keyword evidence="3" id="KW-1185">Reference proteome</keyword>
<dbReference type="Pfam" id="PF07045">
    <property type="entry name" value="DUF1330"/>
    <property type="match status" value="1"/>
</dbReference>
<dbReference type="AlphaFoldDB" id="K9URE5"/>
<dbReference type="SUPFAM" id="SSF54909">
    <property type="entry name" value="Dimeric alpha+beta barrel"/>
    <property type="match status" value="1"/>
</dbReference>
<dbReference type="EMBL" id="CP003601">
    <property type="protein sequence ID" value="AFY97036.1"/>
    <property type="molecule type" value="Genomic_DNA"/>
</dbReference>
<sequence>MSTIMITVGNLAENGAESLERYAQGVIPLLEQAGVKILGRYQGIEALVGEHPFDLVAVMEFPSLEAMKQFLASDAYGAMIPDRERAFKYLRTFACNTL</sequence>
<dbReference type="OrthoDB" id="582594at2"/>
<geneLocation type="plasmid" evidence="2 3">
    <name>pCHA6605.01</name>
</geneLocation>
<reference evidence="2 3" key="1">
    <citation type="submission" date="2012-05" db="EMBL/GenBank/DDBJ databases">
        <title>Noncontiguous Finished plasmid 1 of genome of Chamaesiphon sp. PCC 6605.</title>
        <authorList>
            <consortium name="US DOE Joint Genome Institute"/>
            <person name="Gugger M."/>
            <person name="Coursin T."/>
            <person name="Rippka R."/>
            <person name="Tandeau De Marsac N."/>
            <person name="Huntemann M."/>
            <person name="Wei C.-L."/>
            <person name="Han J."/>
            <person name="Detter J.C."/>
            <person name="Han C."/>
            <person name="Tapia R."/>
            <person name="Chen A."/>
            <person name="Kyrpides N."/>
            <person name="Mavromatis K."/>
            <person name="Markowitz V."/>
            <person name="Szeto E."/>
            <person name="Ivanova N."/>
            <person name="Pagani I."/>
            <person name="Pati A."/>
            <person name="Goodwin L."/>
            <person name="Nordberg H.P."/>
            <person name="Cantor M.N."/>
            <person name="Hua S.X."/>
            <person name="Woyke T."/>
            <person name="Kerfeld C.A."/>
        </authorList>
    </citation>
    <scope>NUCLEOTIDE SEQUENCE [LARGE SCALE GENOMIC DNA]</scope>
    <source>
        <strain evidence="3">ATCC 27169 / PCC 6605</strain>
        <plasmid evidence="3">Plasmid pCHA6605.01</plasmid>
    </source>
</reference>
<gene>
    <name evidence="2" type="ORF">Cha6605_6207</name>
</gene>
<evidence type="ECO:0000313" key="3">
    <source>
        <dbReference type="Proteomes" id="UP000010366"/>
    </source>
</evidence>
<protein>
    <recommendedName>
        <fullName evidence="1">DUF1330 domain-containing protein</fullName>
    </recommendedName>
</protein>
<feature type="domain" description="DUF1330" evidence="1">
    <location>
        <begin position="14"/>
        <end position="87"/>
    </location>
</feature>
<evidence type="ECO:0000259" key="1">
    <source>
        <dbReference type="Pfam" id="PF07045"/>
    </source>
</evidence>
<dbReference type="Gene3D" id="3.30.70.100">
    <property type="match status" value="1"/>
</dbReference>
<dbReference type="InterPro" id="IPR010753">
    <property type="entry name" value="DUF1330"/>
</dbReference>
<organism evidence="2 3">
    <name type="scientific">Chamaesiphon minutus (strain ATCC 27169 / PCC 6605)</name>
    <dbReference type="NCBI Taxonomy" id="1173020"/>
    <lineage>
        <taxon>Bacteria</taxon>
        <taxon>Bacillati</taxon>
        <taxon>Cyanobacteriota</taxon>
        <taxon>Cyanophyceae</taxon>
        <taxon>Gomontiellales</taxon>
        <taxon>Chamaesiphonaceae</taxon>
        <taxon>Chamaesiphon</taxon>
    </lineage>
</organism>
<dbReference type="InterPro" id="IPR011008">
    <property type="entry name" value="Dimeric_a/b-barrel"/>
</dbReference>
<name>K9URE5_CHAP6</name>
<dbReference type="RefSeq" id="WP_015328921.1">
    <property type="nucleotide sequence ID" value="NC_020053.1"/>
</dbReference>
<accession>K9URE5</accession>
<keyword evidence="2" id="KW-0614">Plasmid</keyword>
<dbReference type="KEGG" id="cmp:Cha6605_6207"/>
<dbReference type="eggNOG" id="COG5470">
    <property type="taxonomic scope" value="Bacteria"/>
</dbReference>
<evidence type="ECO:0000313" key="2">
    <source>
        <dbReference type="EMBL" id="AFY97036.1"/>
    </source>
</evidence>
<proteinExistence type="predicted"/>
<dbReference type="Proteomes" id="UP000010366">
    <property type="component" value="Plasmid pCHA6605.01"/>
</dbReference>